<feature type="transmembrane region" description="Helical" evidence="1">
    <location>
        <begin position="65"/>
        <end position="84"/>
    </location>
</feature>
<keyword evidence="1" id="KW-0472">Membrane</keyword>
<feature type="transmembrane region" description="Helical" evidence="1">
    <location>
        <begin position="96"/>
        <end position="114"/>
    </location>
</feature>
<gene>
    <name evidence="2" type="ORF">GTW58_03375</name>
</gene>
<sequence>MVAAALASVVACVSWNGRRAKSPGTAVWWLIGLLLAALSLDEVASLHERLGRLADAALPGHGFTYAWLAVGIPMALALLTGTVFVTRSLAVVPRRLLLAGLLVLFTGAVGLEAANDILVRLSDQTDAHNPHLFHVIYHAEELLEMLGACLLVTAPLSSVQVTHSPDGVVVKPR</sequence>
<accession>A0A846TQ02</accession>
<proteinExistence type="predicted"/>
<dbReference type="Proteomes" id="UP000521379">
    <property type="component" value="Unassembled WGS sequence"/>
</dbReference>
<comment type="caution">
    <text evidence="2">The sequence shown here is derived from an EMBL/GenBank/DDBJ whole genome shotgun (WGS) entry which is preliminary data.</text>
</comment>
<feature type="transmembrane region" description="Helical" evidence="1">
    <location>
        <begin position="26"/>
        <end position="44"/>
    </location>
</feature>
<evidence type="ECO:0000313" key="2">
    <source>
        <dbReference type="EMBL" id="NKE09000.1"/>
    </source>
</evidence>
<evidence type="ECO:0000313" key="3">
    <source>
        <dbReference type="Proteomes" id="UP000521379"/>
    </source>
</evidence>
<name>A0A846TQ02_9MICC</name>
<reference evidence="2 3" key="1">
    <citation type="submission" date="2020-02" db="EMBL/GenBank/DDBJ databases">
        <authorList>
            <person name="Sun Q."/>
        </authorList>
    </citation>
    <scope>NUCLEOTIDE SEQUENCE [LARGE SCALE GENOMIC DNA]</scope>
    <source>
        <strain evidence="2 3">YIM 13062</strain>
    </source>
</reference>
<protein>
    <submittedName>
        <fullName evidence="2">Uncharacterized protein</fullName>
    </submittedName>
</protein>
<dbReference type="EMBL" id="JAAVUN010000004">
    <property type="protein sequence ID" value="NKE09000.1"/>
    <property type="molecule type" value="Genomic_DNA"/>
</dbReference>
<evidence type="ECO:0000256" key="1">
    <source>
        <dbReference type="SAM" id="Phobius"/>
    </source>
</evidence>
<keyword evidence="1" id="KW-1133">Transmembrane helix</keyword>
<keyword evidence="1" id="KW-0812">Transmembrane</keyword>
<organism evidence="2 3">
    <name type="scientific">Kocuria subflava</name>
    <dbReference type="NCBI Taxonomy" id="1736139"/>
    <lineage>
        <taxon>Bacteria</taxon>
        <taxon>Bacillati</taxon>
        <taxon>Actinomycetota</taxon>
        <taxon>Actinomycetes</taxon>
        <taxon>Micrococcales</taxon>
        <taxon>Micrococcaceae</taxon>
        <taxon>Kocuria</taxon>
    </lineage>
</organism>
<keyword evidence="3" id="KW-1185">Reference proteome</keyword>
<dbReference type="RefSeq" id="WP_156125444.1">
    <property type="nucleotide sequence ID" value="NZ_JAAVUN010000004.1"/>
</dbReference>
<dbReference type="AlphaFoldDB" id="A0A846TQ02"/>